<feature type="region of interest" description="Disordered" evidence="1">
    <location>
        <begin position="364"/>
        <end position="400"/>
    </location>
</feature>
<evidence type="ECO:0000313" key="3">
    <source>
        <dbReference type="EMBL" id="SUZ87756.1"/>
    </source>
</evidence>
<dbReference type="PANTHER" id="PTHR30469">
    <property type="entry name" value="MULTIDRUG RESISTANCE PROTEIN MDTA"/>
    <property type="match status" value="1"/>
</dbReference>
<dbReference type="Gene3D" id="2.40.50.100">
    <property type="match status" value="1"/>
</dbReference>
<dbReference type="GO" id="GO:0015562">
    <property type="term" value="F:efflux transmembrane transporter activity"/>
    <property type="evidence" value="ECO:0007669"/>
    <property type="project" value="TreeGrafter"/>
</dbReference>
<dbReference type="Pfam" id="PF25917">
    <property type="entry name" value="BSH_RND"/>
    <property type="match status" value="1"/>
</dbReference>
<feature type="non-terminal residue" evidence="3">
    <location>
        <position position="1"/>
    </location>
</feature>
<evidence type="ECO:0000256" key="1">
    <source>
        <dbReference type="SAM" id="MobiDB-lite"/>
    </source>
</evidence>
<dbReference type="SUPFAM" id="SSF51230">
    <property type="entry name" value="Single hybrid motif"/>
    <property type="match status" value="1"/>
</dbReference>
<dbReference type="InterPro" id="IPR011053">
    <property type="entry name" value="Single_hybrid_motif"/>
</dbReference>
<dbReference type="GO" id="GO:1990281">
    <property type="term" value="C:efflux pump complex"/>
    <property type="evidence" value="ECO:0007669"/>
    <property type="project" value="TreeGrafter"/>
</dbReference>
<feature type="compositionally biased region" description="Basic and acidic residues" evidence="1">
    <location>
        <begin position="364"/>
        <end position="382"/>
    </location>
</feature>
<dbReference type="InterPro" id="IPR058625">
    <property type="entry name" value="MdtA-like_BSH"/>
</dbReference>
<name>A0A381R7N9_9ZZZZ</name>
<protein>
    <recommendedName>
        <fullName evidence="2">Multidrug resistance protein MdtA-like barrel-sandwich hybrid domain-containing protein</fullName>
    </recommendedName>
</protein>
<gene>
    <name evidence="3" type="ORF">METZ01_LOCUS40610</name>
</gene>
<sequence>VLGIGAGATFVLLKNKPTARKKPNFQRGALVEVMEATLSNPRIEVRTHGRVRAAKKVVLSARIGGEVIWISPKMNEGSFFKKGDSLLSIGIRQSQSRLKAPFNGVVQSKNVDLGQYVNPGAQLATLLGSDQAEVVIDLPMGRMDWLPQNSASTDSGNQYQIPALISLAGMSSALVWPATVKRHLLELTPRGMMVQLIAEANDPFRLKRMPQVKAKKKKPSGTVQINKTEVANPENPVIPETSNMPLFVGAFVDVTIPGRQLENVVTIPTQALRDRDTVWIALEKFPKASVLEATETTDSAPKNTSAQRNIELQVRRVQIAHLDQDNVFLSGGIKPGEKIIISPIKGAADGLKLRLAGVEKMDWKKMTGEKRWKRKRPEEMGKQRGKKQGQKSADTRKEES</sequence>
<dbReference type="AlphaFoldDB" id="A0A381R7N9"/>
<accession>A0A381R7N9</accession>
<feature type="domain" description="Multidrug resistance protein MdtA-like barrel-sandwich hybrid" evidence="2">
    <location>
        <begin position="56"/>
        <end position="126"/>
    </location>
</feature>
<reference evidence="3" key="1">
    <citation type="submission" date="2018-05" db="EMBL/GenBank/DDBJ databases">
        <authorList>
            <person name="Lanie J.A."/>
            <person name="Ng W.-L."/>
            <person name="Kazmierczak K.M."/>
            <person name="Andrzejewski T.M."/>
            <person name="Davidsen T.M."/>
            <person name="Wayne K.J."/>
            <person name="Tettelin H."/>
            <person name="Glass J.I."/>
            <person name="Rusch D."/>
            <person name="Podicherti R."/>
            <person name="Tsui H.-C.T."/>
            <person name="Winkler M.E."/>
        </authorList>
    </citation>
    <scope>NUCLEOTIDE SEQUENCE</scope>
</reference>
<evidence type="ECO:0000259" key="2">
    <source>
        <dbReference type="Pfam" id="PF25917"/>
    </source>
</evidence>
<organism evidence="3">
    <name type="scientific">marine metagenome</name>
    <dbReference type="NCBI Taxonomy" id="408172"/>
    <lineage>
        <taxon>unclassified sequences</taxon>
        <taxon>metagenomes</taxon>
        <taxon>ecological metagenomes</taxon>
    </lineage>
</organism>
<proteinExistence type="predicted"/>
<dbReference type="Gene3D" id="2.40.420.20">
    <property type="match status" value="1"/>
</dbReference>
<dbReference type="EMBL" id="UINC01001738">
    <property type="protein sequence ID" value="SUZ87756.1"/>
    <property type="molecule type" value="Genomic_DNA"/>
</dbReference>